<gene>
    <name evidence="1" type="ORF">A5886_001649</name>
</gene>
<name>A0A242A6J3_9ENTE</name>
<dbReference type="EMBL" id="NGKU01000001">
    <property type="protein sequence ID" value="OTN76572.1"/>
    <property type="molecule type" value="Genomic_DNA"/>
</dbReference>
<dbReference type="Proteomes" id="UP000195043">
    <property type="component" value="Unassembled WGS sequence"/>
</dbReference>
<proteinExistence type="predicted"/>
<evidence type="ECO:0000313" key="2">
    <source>
        <dbReference type="Proteomes" id="UP000195043"/>
    </source>
</evidence>
<sequence length="53" mass="6198">MNTTNYRTITNEYVKGEVITRYDHQSILIIQDRDGFLHVVERTATSPNQSRSK</sequence>
<evidence type="ECO:0000313" key="1">
    <source>
        <dbReference type="EMBL" id="OTN76572.1"/>
    </source>
</evidence>
<accession>A0A242A6J3</accession>
<organism evidence="1 2">
    <name type="scientific">Candidatus Enterococcus testudinis</name>
    <dbReference type="NCBI Taxonomy" id="1834191"/>
    <lineage>
        <taxon>Bacteria</taxon>
        <taxon>Bacillati</taxon>
        <taxon>Bacillota</taxon>
        <taxon>Bacilli</taxon>
        <taxon>Lactobacillales</taxon>
        <taxon>Enterococcaceae</taxon>
        <taxon>Enterococcus</taxon>
    </lineage>
</organism>
<dbReference type="AlphaFoldDB" id="A0A242A6J3"/>
<keyword evidence="2" id="KW-1185">Reference proteome</keyword>
<dbReference type="RefSeq" id="WP_143353781.1">
    <property type="nucleotide sequence ID" value="NZ_NGKU01000001.1"/>
</dbReference>
<reference evidence="1 2" key="1">
    <citation type="submission" date="2017-05" db="EMBL/GenBank/DDBJ databases">
        <title>The Genome Sequence of Enterococcus sp. 8G7_MSG3316.</title>
        <authorList>
            <consortium name="The Broad Institute Genomics Platform"/>
            <consortium name="The Broad Institute Genomic Center for Infectious Diseases"/>
            <person name="Earl A."/>
            <person name="Manson A."/>
            <person name="Schwartman J."/>
            <person name="Gilmore M."/>
            <person name="Abouelleil A."/>
            <person name="Cao P."/>
            <person name="Chapman S."/>
            <person name="Cusick C."/>
            <person name="Shea T."/>
            <person name="Young S."/>
            <person name="Neafsey D."/>
            <person name="Nusbaum C."/>
            <person name="Birren B."/>
        </authorList>
    </citation>
    <scope>NUCLEOTIDE SEQUENCE [LARGE SCALE GENOMIC DNA]</scope>
    <source>
        <strain evidence="1 2">8G7_MSG3316</strain>
    </source>
</reference>
<dbReference type="OrthoDB" id="2192524at2"/>
<comment type="caution">
    <text evidence="1">The sequence shown here is derived from an EMBL/GenBank/DDBJ whole genome shotgun (WGS) entry which is preliminary data.</text>
</comment>
<protein>
    <submittedName>
        <fullName evidence="1">Uncharacterized protein</fullName>
    </submittedName>
</protein>